<accession>A0ABU4NP75</accession>
<evidence type="ECO:0008006" key="4">
    <source>
        <dbReference type="Google" id="ProtNLM"/>
    </source>
</evidence>
<protein>
    <recommendedName>
        <fullName evidence="4">ABC transporter permease</fullName>
    </recommendedName>
</protein>
<name>A0ABU4NP75_9ACTN</name>
<feature type="transmembrane region" description="Helical" evidence="1">
    <location>
        <begin position="30"/>
        <end position="50"/>
    </location>
</feature>
<keyword evidence="1" id="KW-1133">Transmembrane helix</keyword>
<comment type="caution">
    <text evidence="2">The sequence shown here is derived from an EMBL/GenBank/DDBJ whole genome shotgun (WGS) entry which is preliminary data.</text>
</comment>
<evidence type="ECO:0000256" key="1">
    <source>
        <dbReference type="SAM" id="Phobius"/>
    </source>
</evidence>
<keyword evidence="3" id="KW-1185">Reference proteome</keyword>
<dbReference type="RefSeq" id="WP_060893525.1">
    <property type="nucleotide sequence ID" value="NZ_JARAUR010000029.1"/>
</dbReference>
<sequence>MGWRWPWPTPGTLATFAYAHIKGWEAVVPMLAWAGGLGAAVAIGAIAGLLPALRAARMQPTEALRTV</sequence>
<evidence type="ECO:0000313" key="2">
    <source>
        <dbReference type="EMBL" id="MDX3704022.1"/>
    </source>
</evidence>
<proteinExistence type="predicted"/>
<keyword evidence="1" id="KW-0812">Transmembrane</keyword>
<dbReference type="EMBL" id="JARAYU010000013">
    <property type="protein sequence ID" value="MDX3704022.1"/>
    <property type="molecule type" value="Genomic_DNA"/>
</dbReference>
<organism evidence="2 3">
    <name type="scientific">Streptomyces europaeiscabiei</name>
    <dbReference type="NCBI Taxonomy" id="146819"/>
    <lineage>
        <taxon>Bacteria</taxon>
        <taxon>Bacillati</taxon>
        <taxon>Actinomycetota</taxon>
        <taxon>Actinomycetes</taxon>
        <taxon>Kitasatosporales</taxon>
        <taxon>Streptomycetaceae</taxon>
        <taxon>Streptomyces</taxon>
    </lineage>
</organism>
<gene>
    <name evidence="2" type="ORF">PV662_30555</name>
</gene>
<dbReference type="Proteomes" id="UP001271274">
    <property type="component" value="Unassembled WGS sequence"/>
</dbReference>
<reference evidence="2 3" key="1">
    <citation type="journal article" date="2023" name="Microb. Genom.">
        <title>Mesoterricola silvestris gen. nov., sp. nov., Mesoterricola sediminis sp. nov., Geothrix oryzae sp. nov., Geothrix edaphica sp. nov., Geothrix rubra sp. nov., and Geothrix limicola sp. nov., six novel members of Acidobacteriota isolated from soils.</title>
        <authorList>
            <person name="Weisberg A.J."/>
            <person name="Pearce E."/>
            <person name="Kramer C.G."/>
            <person name="Chang J.H."/>
            <person name="Clarke C.R."/>
        </authorList>
    </citation>
    <scope>NUCLEOTIDE SEQUENCE [LARGE SCALE GENOMIC DNA]</scope>
    <source>
        <strain evidence="2 3">ID09-01A</strain>
    </source>
</reference>
<keyword evidence="1" id="KW-0472">Membrane</keyword>
<evidence type="ECO:0000313" key="3">
    <source>
        <dbReference type="Proteomes" id="UP001271274"/>
    </source>
</evidence>